<keyword evidence="4" id="KW-0472">Membrane</keyword>
<evidence type="ECO:0000256" key="1">
    <source>
        <dbReference type="ARBA" id="ARBA00004167"/>
    </source>
</evidence>
<reference evidence="8 9" key="1">
    <citation type="journal article" date="2011" name="Science">
        <title>The ecoresponsive genome of Daphnia pulex.</title>
        <authorList>
            <person name="Colbourne J.K."/>
            <person name="Pfrender M.E."/>
            <person name="Gilbert D."/>
            <person name="Thomas W.K."/>
            <person name="Tucker A."/>
            <person name="Oakley T.H."/>
            <person name="Tokishita S."/>
            <person name="Aerts A."/>
            <person name="Arnold G.J."/>
            <person name="Basu M.K."/>
            <person name="Bauer D.J."/>
            <person name="Caceres C.E."/>
            <person name="Carmel L."/>
            <person name="Casola C."/>
            <person name="Choi J.H."/>
            <person name="Detter J.C."/>
            <person name="Dong Q."/>
            <person name="Dusheyko S."/>
            <person name="Eads B.D."/>
            <person name="Frohlich T."/>
            <person name="Geiler-Samerotte K.A."/>
            <person name="Gerlach D."/>
            <person name="Hatcher P."/>
            <person name="Jogdeo S."/>
            <person name="Krijgsveld J."/>
            <person name="Kriventseva E.V."/>
            <person name="Kultz D."/>
            <person name="Laforsch C."/>
            <person name="Lindquist E."/>
            <person name="Lopez J."/>
            <person name="Manak J.R."/>
            <person name="Muller J."/>
            <person name="Pangilinan J."/>
            <person name="Patwardhan R.P."/>
            <person name="Pitluck S."/>
            <person name="Pritham E.J."/>
            <person name="Rechtsteiner A."/>
            <person name="Rho M."/>
            <person name="Rogozin I.B."/>
            <person name="Sakarya O."/>
            <person name="Salamov A."/>
            <person name="Schaack S."/>
            <person name="Shapiro H."/>
            <person name="Shiga Y."/>
            <person name="Skalitzky C."/>
            <person name="Smith Z."/>
            <person name="Souvorov A."/>
            <person name="Sung W."/>
            <person name="Tang Z."/>
            <person name="Tsuchiya D."/>
            <person name="Tu H."/>
            <person name="Vos H."/>
            <person name="Wang M."/>
            <person name="Wolf Y.I."/>
            <person name="Yamagata H."/>
            <person name="Yamada T."/>
            <person name="Ye Y."/>
            <person name="Shaw J.R."/>
            <person name="Andrews J."/>
            <person name="Crease T.J."/>
            <person name="Tang H."/>
            <person name="Lucas S.M."/>
            <person name="Robertson H.M."/>
            <person name="Bork P."/>
            <person name="Koonin E.V."/>
            <person name="Zdobnov E.M."/>
            <person name="Grigoriev I.V."/>
            <person name="Lynch M."/>
            <person name="Boore J.L."/>
        </authorList>
    </citation>
    <scope>NUCLEOTIDE SEQUENCE [LARGE SCALE GENOMIC DNA]</scope>
</reference>
<dbReference type="Proteomes" id="UP000000305">
    <property type="component" value="Unassembled WGS sequence"/>
</dbReference>
<evidence type="ECO:0000256" key="4">
    <source>
        <dbReference type="ARBA" id="ARBA00023136"/>
    </source>
</evidence>
<dbReference type="STRING" id="6669.E9FTE7"/>
<dbReference type="InParanoid" id="E9FTE7"/>
<keyword evidence="5" id="KW-0325">Glycoprotein</keyword>
<evidence type="ECO:0000313" key="9">
    <source>
        <dbReference type="Proteomes" id="UP000000305"/>
    </source>
</evidence>
<dbReference type="HOGENOM" id="CLU_035648_0_0_1"/>
<organism evidence="8 9">
    <name type="scientific">Daphnia pulex</name>
    <name type="common">Water flea</name>
    <dbReference type="NCBI Taxonomy" id="6669"/>
    <lineage>
        <taxon>Eukaryota</taxon>
        <taxon>Metazoa</taxon>
        <taxon>Ecdysozoa</taxon>
        <taxon>Arthropoda</taxon>
        <taxon>Crustacea</taxon>
        <taxon>Branchiopoda</taxon>
        <taxon>Diplostraca</taxon>
        <taxon>Cladocera</taxon>
        <taxon>Anomopoda</taxon>
        <taxon>Daphniidae</taxon>
        <taxon>Daphnia</taxon>
    </lineage>
</organism>
<dbReference type="Pfam" id="PF14921">
    <property type="entry name" value="APCDDC"/>
    <property type="match status" value="2"/>
</dbReference>
<name>E9FTE7_DAPPU</name>
<dbReference type="GO" id="GO:0030178">
    <property type="term" value="P:negative regulation of Wnt signaling pathway"/>
    <property type="evidence" value="ECO:0007669"/>
    <property type="project" value="InterPro"/>
</dbReference>
<evidence type="ECO:0000256" key="2">
    <source>
        <dbReference type="ARBA" id="ARBA00022692"/>
    </source>
</evidence>
<evidence type="ECO:0000256" key="6">
    <source>
        <dbReference type="SAM" id="MobiDB-lite"/>
    </source>
</evidence>
<comment type="subcellular location">
    <subcellularLocation>
        <location evidence="1">Membrane</location>
        <topology evidence="1">Single-pass membrane protein</topology>
    </subcellularLocation>
</comment>
<feature type="domain" description="APCDD1" evidence="7">
    <location>
        <begin position="232"/>
        <end position="430"/>
    </location>
</feature>
<dbReference type="SMART" id="SM01352">
    <property type="entry name" value="APCDDC"/>
    <property type="match status" value="2"/>
</dbReference>
<gene>
    <name evidence="8" type="ORF">DAPPUDRAFT_11621</name>
</gene>
<protein>
    <recommendedName>
        <fullName evidence="7">APCDD1 domain-containing protein</fullName>
    </recommendedName>
</protein>
<dbReference type="EMBL" id="GL732524">
    <property type="protein sequence ID" value="EFX89649.1"/>
    <property type="molecule type" value="Genomic_DNA"/>
</dbReference>
<evidence type="ECO:0000256" key="5">
    <source>
        <dbReference type="ARBA" id="ARBA00023180"/>
    </source>
</evidence>
<dbReference type="eggNOG" id="ENOG502QQ0C">
    <property type="taxonomic scope" value="Eukaryota"/>
</dbReference>
<dbReference type="InterPro" id="IPR042425">
    <property type="entry name" value="APCDD1"/>
</dbReference>
<dbReference type="KEGG" id="dpx:DAPPUDRAFT_11621"/>
<proteinExistence type="predicted"/>
<evidence type="ECO:0000313" key="8">
    <source>
        <dbReference type="EMBL" id="EFX89649.1"/>
    </source>
</evidence>
<feature type="non-terminal residue" evidence="8">
    <location>
        <position position="1"/>
    </location>
</feature>
<dbReference type="PANTHER" id="PTHR31021:SF1">
    <property type="entry name" value="CHROMOSOME UNDETERMINED SCAFFOLD_56, WHOLE GENOME SHOTGUN SEQUENCE"/>
    <property type="match status" value="1"/>
</dbReference>
<keyword evidence="3" id="KW-0732">Signal</keyword>
<keyword evidence="2" id="KW-0812">Transmembrane</keyword>
<feature type="domain" description="APCDD1" evidence="7">
    <location>
        <begin position="1"/>
        <end position="231"/>
    </location>
</feature>
<dbReference type="GO" id="GO:0005886">
    <property type="term" value="C:plasma membrane"/>
    <property type="evidence" value="ECO:0007669"/>
    <property type="project" value="InterPro"/>
</dbReference>
<dbReference type="GO" id="GO:0017147">
    <property type="term" value="F:Wnt-protein binding"/>
    <property type="evidence" value="ECO:0007669"/>
    <property type="project" value="InterPro"/>
</dbReference>
<dbReference type="OrthoDB" id="5985602at2759"/>
<dbReference type="OMA" id="MPLIQCT"/>
<sequence>ECSSAFKRVQNGERSAHASYPPDIKGLWVSQECETRPGPEFVLRQYHFERDGSFKLLQHFYGDEWCTTPVYTLTAKGQLQMREPSWVVPGAAESEYTLHRVHLVAYSEDVVDEVMQRVNRSCPGYINRPWRVRKDDTSLALDEIDCLAAFHAVYHELQLIRTKKNFHLHPAVHVQPMQTLLFLGNIHSQLEQRASYRPTSYQPALVRHDHQESNDCHVCRLVAKSTDKSPPHLHARPRLPVYPMGDWISSSCETRPIGTFLMRRMKFTDHQNASSPTFQALFHYFADPVCSNATLTVLATGHYSPGSDSDRVQGATEFDFFVQSVIITVHDESTARNLNGLKGNQCAMDGSWRVDRPQDVTHTGGCIGLGIRVPTVANDLLKMDVNGIGHPLLYFGIAENPSEPRTSKSSSSELDLIRPTSYLPPLQQCQS</sequence>
<dbReference type="InterPro" id="IPR029405">
    <property type="entry name" value="APCDD1_dom"/>
</dbReference>
<dbReference type="PANTHER" id="PTHR31021">
    <property type="entry name" value="ADENOMATOSIS POLYPOSIS COLI DOWN-REGULATED 1"/>
    <property type="match status" value="1"/>
</dbReference>
<dbReference type="AlphaFoldDB" id="E9FTE7"/>
<keyword evidence="9" id="KW-1185">Reference proteome</keyword>
<evidence type="ECO:0000259" key="7">
    <source>
        <dbReference type="SMART" id="SM01352"/>
    </source>
</evidence>
<feature type="non-terminal residue" evidence="8">
    <location>
        <position position="431"/>
    </location>
</feature>
<evidence type="ECO:0000256" key="3">
    <source>
        <dbReference type="ARBA" id="ARBA00022729"/>
    </source>
</evidence>
<feature type="region of interest" description="Disordered" evidence="6">
    <location>
        <begin position="399"/>
        <end position="431"/>
    </location>
</feature>
<accession>E9FTE7</accession>